<keyword evidence="1" id="KW-1133">Transmembrane helix</keyword>
<keyword evidence="1" id="KW-0812">Transmembrane</keyword>
<feature type="transmembrane region" description="Helical" evidence="1">
    <location>
        <begin position="6"/>
        <end position="28"/>
    </location>
</feature>
<sequence>MSSTLVFSMSAIIVITTALFLCVGFLFKHASTMSSSQNKPITEGILLIVIGLILSKYADFFNKIIEYIIKLI</sequence>
<evidence type="ECO:0000313" key="2">
    <source>
        <dbReference type="EMBL" id="KPL86773.1"/>
    </source>
</evidence>
<protein>
    <submittedName>
        <fullName evidence="2">Uncharacterized protein</fullName>
    </submittedName>
</protein>
<dbReference type="EMBL" id="LGKP01000021">
    <property type="protein sequence ID" value="KPL86773.1"/>
    <property type="molecule type" value="Genomic_DNA"/>
</dbReference>
<comment type="caution">
    <text evidence="2">The sequence shown here is derived from an EMBL/GenBank/DDBJ whole genome shotgun (WGS) entry which is preliminary data.</text>
</comment>
<evidence type="ECO:0000256" key="1">
    <source>
        <dbReference type="SAM" id="Phobius"/>
    </source>
</evidence>
<accession>A0A0P6Y4D4</accession>
<keyword evidence="3" id="KW-1185">Reference proteome</keyword>
<dbReference type="Proteomes" id="UP000050277">
    <property type="component" value="Unassembled WGS sequence"/>
</dbReference>
<proteinExistence type="predicted"/>
<gene>
    <name evidence="2" type="ORF">SE18_12480</name>
</gene>
<name>A0A0P6Y4D4_9CHLR</name>
<evidence type="ECO:0000313" key="3">
    <source>
        <dbReference type="Proteomes" id="UP000050277"/>
    </source>
</evidence>
<organism evidence="2 3">
    <name type="scientific">Herpetosiphon geysericola</name>
    <dbReference type="NCBI Taxonomy" id="70996"/>
    <lineage>
        <taxon>Bacteria</taxon>
        <taxon>Bacillati</taxon>
        <taxon>Chloroflexota</taxon>
        <taxon>Chloroflexia</taxon>
        <taxon>Herpetosiphonales</taxon>
        <taxon>Herpetosiphonaceae</taxon>
        <taxon>Herpetosiphon</taxon>
    </lineage>
</organism>
<keyword evidence="1" id="KW-0472">Membrane</keyword>
<reference evidence="2 3" key="1">
    <citation type="submission" date="2015-07" db="EMBL/GenBank/DDBJ databases">
        <title>Whole genome sequence of Herpetosiphon geysericola DSM 7119.</title>
        <authorList>
            <person name="Hemp J."/>
            <person name="Ward L.M."/>
            <person name="Pace L.A."/>
            <person name="Fischer W.W."/>
        </authorList>
    </citation>
    <scope>NUCLEOTIDE SEQUENCE [LARGE SCALE GENOMIC DNA]</scope>
    <source>
        <strain evidence="2 3">DSM 7119</strain>
    </source>
</reference>
<feature type="transmembrane region" description="Helical" evidence="1">
    <location>
        <begin position="40"/>
        <end position="58"/>
    </location>
</feature>
<dbReference type="AlphaFoldDB" id="A0A0P6Y4D4"/>